<keyword evidence="1" id="KW-1133">Transmembrane helix</keyword>
<protein>
    <recommendedName>
        <fullName evidence="4">Integral membrane protein</fullName>
    </recommendedName>
</protein>
<dbReference type="Proteomes" id="UP001379945">
    <property type="component" value="Unassembled WGS sequence"/>
</dbReference>
<sequence length="191" mass="21166">MPHFISLPNEMYLLYALILACEIGFWVVLLLALVCRYLLRRERASRALLLALPLVDVLLLVFTAVDLHHGATPTFAHGLAAAYVGFTMAFGALAVGWADAHFAHRFAGGPPPPKPPSRGWPAIRYELHLWVRCVVACLITMCLVEVLLQVVATPEASEPLQAWHKHAFGCIVIWFFFGPVWALATAWRKAG</sequence>
<reference evidence="2 3" key="1">
    <citation type="submission" date="2024-04" db="EMBL/GenBank/DDBJ databases">
        <title>Novel species of the genus Ideonella isolated from streams.</title>
        <authorList>
            <person name="Lu H."/>
        </authorList>
    </citation>
    <scope>NUCLEOTIDE SEQUENCE [LARGE SCALE GENOMIC DNA]</scope>
    <source>
        <strain evidence="2 3">LYT19W</strain>
    </source>
</reference>
<feature type="transmembrane region" description="Helical" evidence="1">
    <location>
        <begin position="12"/>
        <end position="35"/>
    </location>
</feature>
<comment type="caution">
    <text evidence="2">The sequence shown here is derived from an EMBL/GenBank/DDBJ whole genome shotgun (WGS) entry which is preliminary data.</text>
</comment>
<proteinExistence type="predicted"/>
<feature type="transmembrane region" description="Helical" evidence="1">
    <location>
        <begin position="166"/>
        <end position="187"/>
    </location>
</feature>
<evidence type="ECO:0000256" key="1">
    <source>
        <dbReference type="SAM" id="Phobius"/>
    </source>
</evidence>
<feature type="transmembrane region" description="Helical" evidence="1">
    <location>
        <begin position="77"/>
        <end position="98"/>
    </location>
</feature>
<accession>A0ABU9C7P6</accession>
<keyword evidence="3" id="KW-1185">Reference proteome</keyword>
<keyword evidence="1" id="KW-0472">Membrane</keyword>
<evidence type="ECO:0000313" key="3">
    <source>
        <dbReference type="Proteomes" id="UP001379945"/>
    </source>
</evidence>
<evidence type="ECO:0000313" key="2">
    <source>
        <dbReference type="EMBL" id="MEK8047904.1"/>
    </source>
</evidence>
<dbReference type="EMBL" id="JBBUTI010000012">
    <property type="protein sequence ID" value="MEK8047904.1"/>
    <property type="molecule type" value="Genomic_DNA"/>
</dbReference>
<name>A0ABU9C7P6_9BURK</name>
<feature type="transmembrane region" description="Helical" evidence="1">
    <location>
        <begin position="129"/>
        <end position="151"/>
    </location>
</feature>
<keyword evidence="1" id="KW-0812">Transmembrane</keyword>
<dbReference type="RefSeq" id="WP_341400214.1">
    <property type="nucleotide sequence ID" value="NZ_JBBUTI010000012.1"/>
</dbReference>
<feature type="transmembrane region" description="Helical" evidence="1">
    <location>
        <begin position="47"/>
        <end position="65"/>
    </location>
</feature>
<evidence type="ECO:0008006" key="4">
    <source>
        <dbReference type="Google" id="ProtNLM"/>
    </source>
</evidence>
<organism evidence="2 3">
    <name type="scientific">Ideonella margarita</name>
    <dbReference type="NCBI Taxonomy" id="2984191"/>
    <lineage>
        <taxon>Bacteria</taxon>
        <taxon>Pseudomonadati</taxon>
        <taxon>Pseudomonadota</taxon>
        <taxon>Betaproteobacteria</taxon>
        <taxon>Burkholderiales</taxon>
        <taxon>Sphaerotilaceae</taxon>
        <taxon>Ideonella</taxon>
    </lineage>
</organism>
<gene>
    <name evidence="2" type="ORF">AACH00_16210</name>
</gene>